<name>A0A926KWK3_9BACL</name>
<organism evidence="9 10">
    <name type="scientific">Paenibacillus sedimenti</name>
    <dbReference type="NCBI Taxonomy" id="2770274"/>
    <lineage>
        <taxon>Bacteria</taxon>
        <taxon>Bacillati</taxon>
        <taxon>Bacillota</taxon>
        <taxon>Bacilli</taxon>
        <taxon>Bacillales</taxon>
        <taxon>Paenibacillaceae</taxon>
        <taxon>Paenibacillus</taxon>
    </lineage>
</organism>
<dbReference type="GO" id="GO:0005886">
    <property type="term" value="C:plasma membrane"/>
    <property type="evidence" value="ECO:0007669"/>
    <property type="project" value="UniProtKB-SubCell"/>
</dbReference>
<keyword evidence="6 8" id="KW-1133">Transmembrane helix</keyword>
<dbReference type="PANTHER" id="PTHR30472:SF24">
    <property type="entry name" value="FERRIC ENTEROBACTIN TRANSPORT SYSTEM PERMEASE PROTEIN FEPG"/>
    <property type="match status" value="1"/>
</dbReference>
<evidence type="ECO:0000313" key="10">
    <source>
        <dbReference type="Proteomes" id="UP000650466"/>
    </source>
</evidence>
<protein>
    <submittedName>
        <fullName evidence="9">Iron ABC transporter permease</fullName>
    </submittedName>
</protein>
<evidence type="ECO:0000256" key="3">
    <source>
        <dbReference type="ARBA" id="ARBA00022448"/>
    </source>
</evidence>
<feature type="transmembrane region" description="Helical" evidence="8">
    <location>
        <begin position="61"/>
        <end position="78"/>
    </location>
</feature>
<dbReference type="AlphaFoldDB" id="A0A926KWK3"/>
<keyword evidence="4" id="KW-1003">Cell membrane</keyword>
<dbReference type="InterPro" id="IPR037294">
    <property type="entry name" value="ABC_BtuC-like"/>
</dbReference>
<feature type="transmembrane region" description="Helical" evidence="8">
    <location>
        <begin position="306"/>
        <end position="323"/>
    </location>
</feature>
<sequence length="328" mass="34347">MLRKHPLLVNLPLLLLLGFLLLLQIGTGEYPISPWHTFASLLGFGLPEHDFIVHTLRLPRTLIGLCVGASLAVAGTLLQGITLNPLASPGVVGLNAGAGLAAVAAIVWLDMPLAWLPPVAFAGALLVAALSYALAWREGISPTRMVLVGVGIAAICQGAITIATLSGNIRLVQQAAIWMTGSLYSRGWEHFWPYLPWVVLFLPLAWACSRQLDLLALGDPSATGLGYRVNAGRTWLLGMAVALAGASVATAGTIGFVGLMAPHLARRLVGIKHALLIPTAAVIGGLLVLAADFIGRTILAPVEIPCGLITALLGGPYLLYLLLKDRSG</sequence>
<gene>
    <name evidence="9" type="ORF">ICC18_25900</name>
</gene>
<evidence type="ECO:0000256" key="7">
    <source>
        <dbReference type="ARBA" id="ARBA00023136"/>
    </source>
</evidence>
<feature type="transmembrane region" description="Helical" evidence="8">
    <location>
        <begin position="90"/>
        <end position="109"/>
    </location>
</feature>
<dbReference type="PANTHER" id="PTHR30472">
    <property type="entry name" value="FERRIC ENTEROBACTIN TRANSPORT SYSTEM PERMEASE PROTEIN"/>
    <property type="match status" value="1"/>
</dbReference>
<evidence type="ECO:0000256" key="8">
    <source>
        <dbReference type="SAM" id="Phobius"/>
    </source>
</evidence>
<keyword evidence="7 8" id="KW-0472">Membrane</keyword>
<dbReference type="InterPro" id="IPR000522">
    <property type="entry name" value="ABC_transptr_permease_BtuC"/>
</dbReference>
<evidence type="ECO:0000256" key="5">
    <source>
        <dbReference type="ARBA" id="ARBA00022692"/>
    </source>
</evidence>
<dbReference type="Proteomes" id="UP000650466">
    <property type="component" value="Unassembled WGS sequence"/>
</dbReference>
<dbReference type="EMBL" id="JACVVD010000011">
    <property type="protein sequence ID" value="MBD0383543.1"/>
    <property type="molecule type" value="Genomic_DNA"/>
</dbReference>
<comment type="caution">
    <text evidence="9">The sequence shown here is derived from an EMBL/GenBank/DDBJ whole genome shotgun (WGS) entry which is preliminary data.</text>
</comment>
<dbReference type="GO" id="GO:0033214">
    <property type="term" value="P:siderophore-iron import into cell"/>
    <property type="evidence" value="ECO:0007669"/>
    <property type="project" value="TreeGrafter"/>
</dbReference>
<evidence type="ECO:0000256" key="2">
    <source>
        <dbReference type="ARBA" id="ARBA00007935"/>
    </source>
</evidence>
<dbReference type="CDD" id="cd06550">
    <property type="entry name" value="TM_ABC_iron-siderophores_like"/>
    <property type="match status" value="1"/>
</dbReference>
<evidence type="ECO:0000256" key="4">
    <source>
        <dbReference type="ARBA" id="ARBA00022475"/>
    </source>
</evidence>
<comment type="subcellular location">
    <subcellularLocation>
        <location evidence="1">Cell membrane</location>
        <topology evidence="1">Multi-pass membrane protein</topology>
    </subcellularLocation>
</comment>
<keyword evidence="3" id="KW-0813">Transport</keyword>
<dbReference type="SUPFAM" id="SSF81345">
    <property type="entry name" value="ABC transporter involved in vitamin B12 uptake, BtuC"/>
    <property type="match status" value="1"/>
</dbReference>
<evidence type="ECO:0000256" key="6">
    <source>
        <dbReference type="ARBA" id="ARBA00022989"/>
    </source>
</evidence>
<dbReference type="Gene3D" id="1.10.3470.10">
    <property type="entry name" value="ABC transporter involved in vitamin B12 uptake, BtuC"/>
    <property type="match status" value="1"/>
</dbReference>
<feature type="transmembrane region" description="Helical" evidence="8">
    <location>
        <begin position="235"/>
        <end position="261"/>
    </location>
</feature>
<comment type="similarity">
    <text evidence="2">Belongs to the binding-protein-dependent transport system permease family. FecCD subfamily.</text>
</comment>
<reference evidence="9" key="1">
    <citation type="submission" date="2020-09" db="EMBL/GenBank/DDBJ databases">
        <title>Draft Genome Sequence of Paenibacillus sp. WST5.</title>
        <authorList>
            <person name="Bao Z."/>
        </authorList>
    </citation>
    <scope>NUCLEOTIDE SEQUENCE</scope>
    <source>
        <strain evidence="9">WST5</strain>
    </source>
</reference>
<evidence type="ECO:0000256" key="1">
    <source>
        <dbReference type="ARBA" id="ARBA00004651"/>
    </source>
</evidence>
<feature type="transmembrane region" description="Helical" evidence="8">
    <location>
        <begin position="115"/>
        <end position="134"/>
    </location>
</feature>
<proteinExistence type="inferred from homology"/>
<dbReference type="FunFam" id="1.10.3470.10:FF:000001">
    <property type="entry name" value="Vitamin B12 ABC transporter permease BtuC"/>
    <property type="match status" value="1"/>
</dbReference>
<keyword evidence="5 8" id="KW-0812">Transmembrane</keyword>
<keyword evidence="10" id="KW-1185">Reference proteome</keyword>
<accession>A0A926KWK3</accession>
<dbReference type="Pfam" id="PF01032">
    <property type="entry name" value="FecCD"/>
    <property type="match status" value="1"/>
</dbReference>
<dbReference type="RefSeq" id="WP_188177322.1">
    <property type="nucleotide sequence ID" value="NZ_JACVVD010000011.1"/>
</dbReference>
<dbReference type="GO" id="GO:0022857">
    <property type="term" value="F:transmembrane transporter activity"/>
    <property type="evidence" value="ECO:0007669"/>
    <property type="project" value="InterPro"/>
</dbReference>
<feature type="transmembrane region" description="Helical" evidence="8">
    <location>
        <begin position="146"/>
        <end position="171"/>
    </location>
</feature>
<evidence type="ECO:0000313" key="9">
    <source>
        <dbReference type="EMBL" id="MBD0383543.1"/>
    </source>
</evidence>
<feature type="transmembrane region" description="Helical" evidence="8">
    <location>
        <begin position="273"/>
        <end position="294"/>
    </location>
</feature>